<reference evidence="2 3" key="1">
    <citation type="journal article" date="2010" name="BMC Genomics">
        <title>Metabolic flexibility revealed in the genome of the cyst-forming alpha-1 proteobacterium Rhodospirillum centenum.</title>
        <authorList>
            <person name="Lu Y.K."/>
            <person name="Marden J."/>
            <person name="Han M."/>
            <person name="Swingley W.D."/>
            <person name="Mastrian S.D."/>
            <person name="Chowdhury S.R."/>
            <person name="Hao J."/>
            <person name="Helmy T."/>
            <person name="Kim S."/>
            <person name="Kurdoglu A.A."/>
            <person name="Matthies H.J."/>
            <person name="Rollo D."/>
            <person name="Stothard P."/>
            <person name="Blankenship R.E."/>
            <person name="Bauer C.E."/>
            <person name="Touchman J.W."/>
        </authorList>
    </citation>
    <scope>NUCLEOTIDE SEQUENCE [LARGE SCALE GENOMIC DNA]</scope>
    <source>
        <strain evidence="3">ATCC 51521 / SW</strain>
    </source>
</reference>
<feature type="domain" description="TfuA-like core" evidence="1">
    <location>
        <begin position="49"/>
        <end position="168"/>
    </location>
</feature>
<dbReference type="InterPro" id="IPR012924">
    <property type="entry name" value="TfuA_core"/>
</dbReference>
<dbReference type="EMBL" id="CP000613">
    <property type="protein sequence ID" value="ACJ01130.1"/>
    <property type="molecule type" value="Genomic_DNA"/>
</dbReference>
<gene>
    <name evidence="2" type="ordered locus">RC1_3787</name>
</gene>
<dbReference type="STRING" id="414684.RC1_3787"/>
<proteinExistence type="predicted"/>
<name>B6IXV6_RHOCS</name>
<dbReference type="Proteomes" id="UP000001591">
    <property type="component" value="Chromosome"/>
</dbReference>
<dbReference type="eggNOG" id="COG3482">
    <property type="taxonomic scope" value="Bacteria"/>
</dbReference>
<accession>B6IXV6</accession>
<dbReference type="RefSeq" id="WP_012568903.1">
    <property type="nucleotide sequence ID" value="NC_011420.2"/>
</dbReference>
<sequence length="247" mass="26801">MSDAIVFLGPTLALADAREILAADYRPPVAQGDVLRAVMDGARAIGIVDGFFENVPSVWHKEILFALTKGVQVYGSASMGALRAAELHPFGMHGVGAVFEAFADSRLEDDDEVAVTHGPAEIGYPILSEAMVNIRRTLSDAFGRGIIGTGTRRHLEAMAKALPYKERTYARLFRDAATAGVNRAEVEALRAWLPTGRADQKREDAVAMLRTMRAALERPWTPATVLFPFEHTTLFERAARPILGAAA</sequence>
<organism evidence="2 3">
    <name type="scientific">Rhodospirillum centenum (strain ATCC 51521 / SW)</name>
    <dbReference type="NCBI Taxonomy" id="414684"/>
    <lineage>
        <taxon>Bacteria</taxon>
        <taxon>Pseudomonadati</taxon>
        <taxon>Pseudomonadota</taxon>
        <taxon>Alphaproteobacteria</taxon>
        <taxon>Rhodospirillales</taxon>
        <taxon>Rhodospirillaceae</taxon>
        <taxon>Rhodospirillum</taxon>
    </lineage>
</organism>
<evidence type="ECO:0000313" key="2">
    <source>
        <dbReference type="EMBL" id="ACJ01130.1"/>
    </source>
</evidence>
<dbReference type="OrthoDB" id="118811at2"/>
<evidence type="ECO:0000313" key="3">
    <source>
        <dbReference type="Proteomes" id="UP000001591"/>
    </source>
</evidence>
<dbReference type="AlphaFoldDB" id="B6IXV6"/>
<protein>
    <recommendedName>
        <fullName evidence="1">TfuA-like core domain-containing protein</fullName>
    </recommendedName>
</protein>
<evidence type="ECO:0000259" key="1">
    <source>
        <dbReference type="Pfam" id="PF07812"/>
    </source>
</evidence>
<dbReference type="KEGG" id="rce:RC1_3787"/>
<dbReference type="HOGENOM" id="CLU_090311_0_0_5"/>
<keyword evidence="3" id="KW-1185">Reference proteome</keyword>
<dbReference type="Pfam" id="PF07812">
    <property type="entry name" value="TfuA"/>
    <property type="match status" value="1"/>
</dbReference>